<keyword evidence="2" id="KW-1185">Reference proteome</keyword>
<reference evidence="2" key="1">
    <citation type="journal article" date="2012" name="MBio">
        <title>Comparative genome analysis of Trichophyton rubrum and related dermatophytes reveals candidate genes involved in infection.</title>
        <authorList>
            <person name="Martinez D.A."/>
            <person name="Oliver B.G."/>
            <person name="Graeser Y."/>
            <person name="Goldberg J.M."/>
            <person name="Li W."/>
            <person name="Martinez-Rossi N.M."/>
            <person name="Monod M."/>
            <person name="Shelest E."/>
            <person name="Barton R.C."/>
            <person name="Birch E."/>
            <person name="Brakhage A.A."/>
            <person name="Chen Z."/>
            <person name="Gurr S.J."/>
            <person name="Heiman D."/>
            <person name="Heitman J."/>
            <person name="Kosti I."/>
            <person name="Rossi A."/>
            <person name="Saif S."/>
            <person name="Samalova M."/>
            <person name="Saunders C.W."/>
            <person name="Shea T."/>
            <person name="Summerbell R.C."/>
            <person name="Xu J."/>
            <person name="Young S."/>
            <person name="Zeng Q."/>
            <person name="Birren B.W."/>
            <person name="Cuomo C.A."/>
            <person name="White T.C."/>
        </authorList>
    </citation>
    <scope>NUCLEOTIDE SEQUENCE [LARGE SCALE GENOMIC DNA]</scope>
    <source>
        <strain evidence="2">ATCC MYA-4606 / CBS 127.97</strain>
    </source>
</reference>
<gene>
    <name evidence="1" type="ORF">TEQG_08084</name>
</gene>
<evidence type="ECO:0000313" key="1">
    <source>
        <dbReference type="EMBL" id="EGE09056.1"/>
    </source>
</evidence>
<protein>
    <submittedName>
        <fullName evidence="1">Uncharacterized protein</fullName>
    </submittedName>
</protein>
<dbReference type="AlphaFoldDB" id="F2Q4I8"/>
<evidence type="ECO:0000313" key="2">
    <source>
        <dbReference type="Proteomes" id="UP000009169"/>
    </source>
</evidence>
<sequence length="193" mass="21284">MFFSWLKQCWGVRPKPPEPCTLPLPGSDGDCLDANDVEHVERIYTVYSGGALIKVQTKLGEKKLGCCSPEELRWMPGAKAAIAKDGIDIPPGDSICRYDTYRYPTSTLVADSLIAFSRELVDDSTAVDLVEMYEGIELVEGGSYFVWAVISRGGERVRVIFRSIRGYLQCKGAIAAIPRREPAHVRTIPEDGG</sequence>
<dbReference type="HOGENOM" id="CLU_1409732_0_0_1"/>
<dbReference type="EMBL" id="DS995793">
    <property type="protein sequence ID" value="EGE09056.1"/>
    <property type="molecule type" value="Genomic_DNA"/>
</dbReference>
<dbReference type="Proteomes" id="UP000009169">
    <property type="component" value="Unassembled WGS sequence"/>
</dbReference>
<dbReference type="VEuPathDB" id="FungiDB:TEQG_08084"/>
<accession>F2Q4I8</accession>
<name>F2Q4I8_TRIEC</name>
<proteinExistence type="predicted"/>
<organism evidence="1 2">
    <name type="scientific">Trichophyton equinum (strain ATCC MYA-4606 / CBS 127.97)</name>
    <name type="common">Horse ringworm fungus</name>
    <dbReference type="NCBI Taxonomy" id="559882"/>
    <lineage>
        <taxon>Eukaryota</taxon>
        <taxon>Fungi</taxon>
        <taxon>Dikarya</taxon>
        <taxon>Ascomycota</taxon>
        <taxon>Pezizomycotina</taxon>
        <taxon>Eurotiomycetes</taxon>
        <taxon>Eurotiomycetidae</taxon>
        <taxon>Onygenales</taxon>
        <taxon>Arthrodermataceae</taxon>
        <taxon>Trichophyton</taxon>
    </lineage>
</organism>